<accession>A0A921FF23</accession>
<reference evidence="1" key="1">
    <citation type="journal article" date="2021" name="PeerJ">
        <title>Extensive microbial diversity within the chicken gut microbiome revealed by metagenomics and culture.</title>
        <authorList>
            <person name="Gilroy R."/>
            <person name="Ravi A."/>
            <person name="Getino M."/>
            <person name="Pursley I."/>
            <person name="Horton D.L."/>
            <person name="Alikhan N.F."/>
            <person name="Baker D."/>
            <person name="Gharbi K."/>
            <person name="Hall N."/>
            <person name="Watson M."/>
            <person name="Adriaenssens E.M."/>
            <person name="Foster-Nyarko E."/>
            <person name="Jarju S."/>
            <person name="Secka A."/>
            <person name="Antonio M."/>
            <person name="Oren A."/>
            <person name="Chaudhuri R.R."/>
            <person name="La Ragione R."/>
            <person name="Hildebrand F."/>
            <person name="Pallen M.J."/>
        </authorList>
    </citation>
    <scope>NUCLEOTIDE SEQUENCE</scope>
    <source>
        <strain evidence="1">CHK165-8395</strain>
    </source>
</reference>
<evidence type="ECO:0000313" key="2">
    <source>
        <dbReference type="Proteomes" id="UP000718012"/>
    </source>
</evidence>
<dbReference type="AlphaFoldDB" id="A0A921FF23"/>
<dbReference type="Gene3D" id="1.10.260.40">
    <property type="entry name" value="lambda repressor-like DNA-binding domains"/>
    <property type="match status" value="1"/>
</dbReference>
<dbReference type="SUPFAM" id="SSF47413">
    <property type="entry name" value="lambda repressor-like DNA-binding domains"/>
    <property type="match status" value="1"/>
</dbReference>
<sequence length="76" mass="9167">MIHIGMIIKAELDKQERSVTWFARKLYCDRTNVYKIFKRKSIDTELLLRISVILNTNFFQYYENAYQEILKSGPEM</sequence>
<name>A0A921FF23_9BACT</name>
<dbReference type="GO" id="GO:0003677">
    <property type="term" value="F:DNA binding"/>
    <property type="evidence" value="ECO:0007669"/>
    <property type="project" value="InterPro"/>
</dbReference>
<organism evidence="1 2">
    <name type="scientific">Phocaeicola coprocola</name>
    <dbReference type="NCBI Taxonomy" id="310298"/>
    <lineage>
        <taxon>Bacteria</taxon>
        <taxon>Pseudomonadati</taxon>
        <taxon>Bacteroidota</taxon>
        <taxon>Bacteroidia</taxon>
        <taxon>Bacteroidales</taxon>
        <taxon>Bacteroidaceae</taxon>
        <taxon>Phocaeicola</taxon>
    </lineage>
</organism>
<evidence type="ECO:0000313" key="1">
    <source>
        <dbReference type="EMBL" id="HJF07649.1"/>
    </source>
</evidence>
<dbReference type="Proteomes" id="UP000718012">
    <property type="component" value="Unassembled WGS sequence"/>
</dbReference>
<dbReference type="EMBL" id="DYXD01000123">
    <property type="protein sequence ID" value="HJF07649.1"/>
    <property type="molecule type" value="Genomic_DNA"/>
</dbReference>
<proteinExistence type="predicted"/>
<comment type="caution">
    <text evidence="1">The sequence shown here is derived from an EMBL/GenBank/DDBJ whole genome shotgun (WGS) entry which is preliminary data.</text>
</comment>
<gene>
    <name evidence="1" type="ORF">K8U81_05585</name>
</gene>
<reference evidence="1" key="2">
    <citation type="submission" date="2021-09" db="EMBL/GenBank/DDBJ databases">
        <authorList>
            <person name="Gilroy R."/>
        </authorList>
    </citation>
    <scope>NUCLEOTIDE SEQUENCE</scope>
    <source>
        <strain evidence="1">CHK165-8395</strain>
    </source>
</reference>
<protein>
    <submittedName>
        <fullName evidence="1">XRE family transcriptional regulator</fullName>
    </submittedName>
</protein>
<dbReference type="InterPro" id="IPR010982">
    <property type="entry name" value="Lambda_DNA-bd_dom_sf"/>
</dbReference>